<gene>
    <name evidence="3" type="ORF">PVL29_015038</name>
</gene>
<dbReference type="EMBL" id="JARBHA010000012">
    <property type="protein sequence ID" value="KAJ9685960.1"/>
    <property type="molecule type" value="Genomic_DNA"/>
</dbReference>
<evidence type="ECO:0000256" key="1">
    <source>
        <dbReference type="SAM" id="MobiDB-lite"/>
    </source>
</evidence>
<proteinExistence type="predicted"/>
<evidence type="ECO:0000313" key="3">
    <source>
        <dbReference type="EMBL" id="KAJ9685960.1"/>
    </source>
</evidence>
<dbReference type="InterPro" id="IPR008889">
    <property type="entry name" value="VQ"/>
</dbReference>
<organism evidence="3 4">
    <name type="scientific">Vitis rotundifolia</name>
    <name type="common">Muscadine grape</name>
    <dbReference type="NCBI Taxonomy" id="103349"/>
    <lineage>
        <taxon>Eukaryota</taxon>
        <taxon>Viridiplantae</taxon>
        <taxon>Streptophyta</taxon>
        <taxon>Embryophyta</taxon>
        <taxon>Tracheophyta</taxon>
        <taxon>Spermatophyta</taxon>
        <taxon>Magnoliopsida</taxon>
        <taxon>eudicotyledons</taxon>
        <taxon>Gunneridae</taxon>
        <taxon>Pentapetalae</taxon>
        <taxon>rosids</taxon>
        <taxon>Vitales</taxon>
        <taxon>Vitaceae</taxon>
        <taxon>Viteae</taxon>
        <taxon>Vitis</taxon>
    </lineage>
</organism>
<feature type="compositionally biased region" description="Pro residues" evidence="1">
    <location>
        <begin position="56"/>
        <end position="70"/>
    </location>
</feature>
<feature type="domain" description="VQ" evidence="2">
    <location>
        <begin position="31"/>
        <end position="52"/>
    </location>
</feature>
<reference evidence="3 4" key="1">
    <citation type="journal article" date="2023" name="BMC Biotechnol.">
        <title>Vitis rotundifolia cv Carlos genome sequencing.</title>
        <authorList>
            <person name="Huff M."/>
            <person name="Hulse-Kemp A."/>
            <person name="Scheffler B."/>
            <person name="Youngblood R."/>
            <person name="Simpson S."/>
            <person name="Babiker E."/>
            <person name="Staton M."/>
        </authorList>
    </citation>
    <scope>NUCLEOTIDE SEQUENCE [LARGE SCALE GENOMIC DNA]</scope>
    <source>
        <tissue evidence="3">Leaf</tissue>
    </source>
</reference>
<dbReference type="Proteomes" id="UP001168098">
    <property type="component" value="Unassembled WGS sequence"/>
</dbReference>
<protein>
    <recommendedName>
        <fullName evidence="2">VQ domain-containing protein</fullName>
    </recommendedName>
</protein>
<keyword evidence="4" id="KW-1185">Reference proteome</keyword>
<evidence type="ECO:0000259" key="2">
    <source>
        <dbReference type="Pfam" id="PF05678"/>
    </source>
</evidence>
<comment type="caution">
    <text evidence="3">The sequence shown here is derived from an EMBL/GenBank/DDBJ whole genome shotgun (WGS) entry which is preliminary data.</text>
</comment>
<accession>A0AA39DJM1</accession>
<dbReference type="AlphaFoldDB" id="A0AA39DJM1"/>
<name>A0AA39DJM1_VITRO</name>
<dbReference type="Pfam" id="PF05678">
    <property type="entry name" value="VQ"/>
    <property type="match status" value="1"/>
</dbReference>
<sequence>MGKKVMSEASLKIPHKNDKNKLNSLIKVLRPKVYITDSSSFKKLVQELTGNGTSVAPPPPPPPPPRPPPSTVQRAAEKFPVIGVDEDFVVGPGNSVENSGYSSSEVCNLQPSFMVESRQVGACDEAILDMTALDDFRMNQDADVLGFQDMESWVLQIDPFSLCGNGYAQSFEEAACIYDYDLAGLI</sequence>
<evidence type="ECO:0000313" key="4">
    <source>
        <dbReference type="Proteomes" id="UP001168098"/>
    </source>
</evidence>
<feature type="region of interest" description="Disordered" evidence="1">
    <location>
        <begin position="46"/>
        <end position="72"/>
    </location>
</feature>